<dbReference type="AlphaFoldDB" id="A0A2G5SAR0"/>
<dbReference type="EMBL" id="PDUG01000027">
    <property type="protein sequence ID" value="PIC12137.1"/>
    <property type="molecule type" value="Genomic_DNA"/>
</dbReference>
<reference evidence="2" key="1">
    <citation type="submission" date="2017-10" db="EMBL/GenBank/DDBJ databases">
        <title>Rapid genome shrinkage in a self-fertile nematode reveals novel sperm competition proteins.</title>
        <authorList>
            <person name="Yin D."/>
            <person name="Schwarz E.M."/>
            <person name="Thomas C.G."/>
            <person name="Felde R.L."/>
            <person name="Korf I.F."/>
            <person name="Cutter A.D."/>
            <person name="Schartner C.M."/>
            <person name="Ralston E.J."/>
            <person name="Meyer B.J."/>
            <person name="Haag E.S."/>
        </authorList>
    </citation>
    <scope>NUCLEOTIDE SEQUENCE [LARGE SCALE GENOMIC DNA]</scope>
    <source>
        <strain evidence="2">JU1422</strain>
    </source>
</reference>
<sequence length="136" mass="15134">MLSLRNSWSISFSLAPFVISQLKVKHSTIVWIFNKTASSYSSPTAFLLSSTASLSFLYSSCAAQSGFSVSDVVVVGLACPGSAWRRLSIRRAFVRAPHGYGYPIYWILVFLVSSSFPERLHFLFQVPENAPDFVKK</sequence>
<evidence type="ECO:0000313" key="1">
    <source>
        <dbReference type="EMBL" id="PIC12137.1"/>
    </source>
</evidence>
<accession>A0A2G5SAR0</accession>
<comment type="caution">
    <text evidence="1">The sequence shown here is derived from an EMBL/GenBank/DDBJ whole genome shotgun (WGS) entry which is preliminary data.</text>
</comment>
<protein>
    <submittedName>
        <fullName evidence="1">Uncharacterized protein</fullName>
    </submittedName>
</protein>
<organism evidence="1 2">
    <name type="scientific">Caenorhabditis nigoni</name>
    <dbReference type="NCBI Taxonomy" id="1611254"/>
    <lineage>
        <taxon>Eukaryota</taxon>
        <taxon>Metazoa</taxon>
        <taxon>Ecdysozoa</taxon>
        <taxon>Nematoda</taxon>
        <taxon>Chromadorea</taxon>
        <taxon>Rhabditida</taxon>
        <taxon>Rhabditina</taxon>
        <taxon>Rhabditomorpha</taxon>
        <taxon>Rhabditoidea</taxon>
        <taxon>Rhabditidae</taxon>
        <taxon>Peloderinae</taxon>
        <taxon>Caenorhabditis</taxon>
    </lineage>
</organism>
<proteinExistence type="predicted"/>
<dbReference type="Proteomes" id="UP000230233">
    <property type="component" value="Unassembled WGS sequence"/>
</dbReference>
<name>A0A2G5SAR0_9PELO</name>
<keyword evidence="2" id="KW-1185">Reference proteome</keyword>
<gene>
    <name evidence="1" type="ORF">B9Z55_028611</name>
</gene>
<evidence type="ECO:0000313" key="2">
    <source>
        <dbReference type="Proteomes" id="UP000230233"/>
    </source>
</evidence>